<dbReference type="Proteomes" id="UP000184212">
    <property type="component" value="Unassembled WGS sequence"/>
</dbReference>
<dbReference type="RefSeq" id="WP_245804076.1">
    <property type="nucleotide sequence ID" value="NZ_FQWQ01000001.1"/>
</dbReference>
<protein>
    <recommendedName>
        <fullName evidence="3">Peptidyl-prolyl cis-trans isomerase</fullName>
    </recommendedName>
</protein>
<proteinExistence type="predicted"/>
<gene>
    <name evidence="1" type="ORF">SAMN04488109_2505</name>
</gene>
<dbReference type="STRING" id="947013.SAMN04488109_2505"/>
<evidence type="ECO:0008006" key="3">
    <source>
        <dbReference type="Google" id="ProtNLM"/>
    </source>
</evidence>
<accession>A0A1M5NTJ0</accession>
<name>A0A1M5NTJ0_9BACT</name>
<evidence type="ECO:0000313" key="2">
    <source>
        <dbReference type="Proteomes" id="UP000184212"/>
    </source>
</evidence>
<evidence type="ECO:0000313" key="1">
    <source>
        <dbReference type="EMBL" id="SHG92755.1"/>
    </source>
</evidence>
<keyword evidence="2" id="KW-1185">Reference proteome</keyword>
<reference evidence="1 2" key="1">
    <citation type="submission" date="2016-11" db="EMBL/GenBank/DDBJ databases">
        <authorList>
            <person name="Jaros S."/>
            <person name="Januszkiewicz K."/>
            <person name="Wedrychowicz H."/>
        </authorList>
    </citation>
    <scope>NUCLEOTIDE SEQUENCE [LARGE SCALE GENOMIC DNA]</scope>
    <source>
        <strain evidence="1 2">DSM 24574</strain>
    </source>
</reference>
<sequence>MRKAKNSYRNNFRQNNLLAGGGMNGLGTVFVFLCLLLSGCDLIKMKGTHAEGDAGRIPVARANDFYLYKDELAGITAPGTPPDDSAKLVEAYINTWIRKQLLIQEASTKIDINEAQVERKILDYKYSIIAYEYQTYYVKQHLDTIVAPDEIAAYYKANIDNFILKQNIVQGVFIKVPKNAPRTAKIKELIYSQKDKDKRELKSYCLSFSSAYHISDSTWVVFDDLVKNSPLAEIPNKIQFLKSNPYYEMSDETFLYFLKVGQYRISDNVSPLEFVKDDIQNIILNKRKVELAKQLEDEVFKEGQDHNEFEIFN</sequence>
<organism evidence="1 2">
    <name type="scientific">Chryseolinea serpens</name>
    <dbReference type="NCBI Taxonomy" id="947013"/>
    <lineage>
        <taxon>Bacteria</taxon>
        <taxon>Pseudomonadati</taxon>
        <taxon>Bacteroidota</taxon>
        <taxon>Cytophagia</taxon>
        <taxon>Cytophagales</taxon>
        <taxon>Fulvivirgaceae</taxon>
        <taxon>Chryseolinea</taxon>
    </lineage>
</organism>
<dbReference type="EMBL" id="FQWQ01000001">
    <property type="protein sequence ID" value="SHG92755.1"/>
    <property type="molecule type" value="Genomic_DNA"/>
</dbReference>
<dbReference type="AlphaFoldDB" id="A0A1M5NTJ0"/>